<evidence type="ECO:0000313" key="7">
    <source>
        <dbReference type="Proteomes" id="UP001055125"/>
    </source>
</evidence>
<dbReference type="Gene3D" id="3.60.15.10">
    <property type="entry name" value="Ribonuclease Z/Hydroxyacylglutathione hydrolase-like"/>
    <property type="match status" value="1"/>
</dbReference>
<reference evidence="6" key="2">
    <citation type="submission" date="2021-08" db="EMBL/GenBank/DDBJ databases">
        <authorList>
            <person name="Tani A."/>
            <person name="Ola A."/>
            <person name="Ogura Y."/>
            <person name="Katsura K."/>
            <person name="Hayashi T."/>
        </authorList>
    </citation>
    <scope>NUCLEOTIDE SEQUENCE</scope>
    <source>
        <strain evidence="6">DSM 19015</strain>
    </source>
</reference>
<sequence length="329" mass="35480">MHATRRTVLVGTLAAATLAKQGTGPAEASDGPGPRQAPGFYRYRVGEVTVMPVTDGVNTFPLPERFVTNAPREAVSAALVADFRDGATLSVPYTPLVIETGGRRIVIDTGNGEAAFQTSKGAIGQFGANLAAAGLDRAAIDTVVISHFHGDHVNGLLTPEGKPAFSKAEILVPEAEWAYWMDDGAMSRAPAGRLQDLFRNNRRVFDALGRKVTPYAWDREIAPGLTALGTPGHTPGHTSFLLASGGKSLFVQSDITNVPVLFARQPGWHVMFDQDPAMAEATRRKVYDRIAAERSLLQGFHYPFPAVAHLEKTAEGYREVLVPWDPLLR</sequence>
<dbReference type="Proteomes" id="UP001055125">
    <property type="component" value="Unassembled WGS sequence"/>
</dbReference>
<evidence type="ECO:0000256" key="1">
    <source>
        <dbReference type="ARBA" id="ARBA00007749"/>
    </source>
</evidence>
<keyword evidence="2" id="KW-0479">Metal-binding</keyword>
<evidence type="ECO:0000313" key="6">
    <source>
        <dbReference type="EMBL" id="GJD96688.1"/>
    </source>
</evidence>
<accession>A0ABQ4S2K4</accession>
<name>A0ABQ4S2K4_9HYPH</name>
<keyword evidence="4" id="KW-0862">Zinc</keyword>
<dbReference type="Pfam" id="PF00753">
    <property type="entry name" value="Lactamase_B"/>
    <property type="match status" value="1"/>
</dbReference>
<dbReference type="SMART" id="SM00849">
    <property type="entry name" value="Lactamase_B"/>
    <property type="match status" value="1"/>
</dbReference>
<evidence type="ECO:0000256" key="4">
    <source>
        <dbReference type="ARBA" id="ARBA00022833"/>
    </source>
</evidence>
<dbReference type="CDD" id="cd07720">
    <property type="entry name" value="OPHC2-like_MBL-fold"/>
    <property type="match status" value="1"/>
</dbReference>
<dbReference type="RefSeq" id="WP_238245779.1">
    <property type="nucleotide sequence ID" value="NZ_BPQP01000066.1"/>
</dbReference>
<keyword evidence="7" id="KW-1185">Reference proteome</keyword>
<dbReference type="EMBL" id="BPQP01000066">
    <property type="protein sequence ID" value="GJD96688.1"/>
    <property type="molecule type" value="Genomic_DNA"/>
</dbReference>
<organism evidence="6 7">
    <name type="scientific">Methylobacterium iners</name>
    <dbReference type="NCBI Taxonomy" id="418707"/>
    <lineage>
        <taxon>Bacteria</taxon>
        <taxon>Pseudomonadati</taxon>
        <taxon>Pseudomonadota</taxon>
        <taxon>Alphaproteobacteria</taxon>
        <taxon>Hyphomicrobiales</taxon>
        <taxon>Methylobacteriaceae</taxon>
        <taxon>Methylobacterium</taxon>
    </lineage>
</organism>
<reference evidence="6" key="1">
    <citation type="journal article" date="2021" name="Front. Microbiol.">
        <title>Comprehensive Comparative Genomics and Phenotyping of Methylobacterium Species.</title>
        <authorList>
            <person name="Alessa O."/>
            <person name="Ogura Y."/>
            <person name="Fujitani Y."/>
            <person name="Takami H."/>
            <person name="Hayashi T."/>
            <person name="Sahin N."/>
            <person name="Tani A."/>
        </authorList>
    </citation>
    <scope>NUCLEOTIDE SEQUENCE</scope>
    <source>
        <strain evidence="6">DSM 19015</strain>
    </source>
</reference>
<proteinExistence type="inferred from homology"/>
<gene>
    <name evidence="6" type="ORF">OCOJLMKI_3912</name>
</gene>
<dbReference type="InterPro" id="IPR051013">
    <property type="entry name" value="MBL_superfamily_lactonases"/>
</dbReference>
<dbReference type="InterPro" id="IPR036866">
    <property type="entry name" value="RibonucZ/Hydroxyglut_hydro"/>
</dbReference>
<feature type="domain" description="Metallo-beta-lactamase" evidence="5">
    <location>
        <begin position="92"/>
        <end position="301"/>
    </location>
</feature>
<comment type="similarity">
    <text evidence="1">Belongs to the metallo-beta-lactamase superfamily.</text>
</comment>
<dbReference type="PANTHER" id="PTHR42978:SF6">
    <property type="entry name" value="QUORUM-QUENCHING LACTONASE YTNP-RELATED"/>
    <property type="match status" value="1"/>
</dbReference>
<dbReference type="PANTHER" id="PTHR42978">
    <property type="entry name" value="QUORUM-QUENCHING LACTONASE YTNP-RELATED-RELATED"/>
    <property type="match status" value="1"/>
</dbReference>
<keyword evidence="3" id="KW-0378">Hydrolase</keyword>
<dbReference type="PROSITE" id="PS51318">
    <property type="entry name" value="TAT"/>
    <property type="match status" value="1"/>
</dbReference>
<comment type="caution">
    <text evidence="6">The sequence shown here is derived from an EMBL/GenBank/DDBJ whole genome shotgun (WGS) entry which is preliminary data.</text>
</comment>
<protein>
    <recommendedName>
        <fullName evidence="5">Metallo-beta-lactamase domain-containing protein</fullName>
    </recommendedName>
</protein>
<evidence type="ECO:0000256" key="3">
    <source>
        <dbReference type="ARBA" id="ARBA00022801"/>
    </source>
</evidence>
<dbReference type="SUPFAM" id="SSF56281">
    <property type="entry name" value="Metallo-hydrolase/oxidoreductase"/>
    <property type="match status" value="1"/>
</dbReference>
<dbReference type="InterPro" id="IPR006311">
    <property type="entry name" value="TAT_signal"/>
</dbReference>
<evidence type="ECO:0000256" key="2">
    <source>
        <dbReference type="ARBA" id="ARBA00022723"/>
    </source>
</evidence>
<evidence type="ECO:0000259" key="5">
    <source>
        <dbReference type="SMART" id="SM00849"/>
    </source>
</evidence>
<dbReference type="InterPro" id="IPR001279">
    <property type="entry name" value="Metallo-B-lactamas"/>
</dbReference>